<accession>A0A9P8VMR3</accession>
<dbReference type="AlphaFoldDB" id="A0A9P8VMR3"/>
<evidence type="ECO:0000313" key="1">
    <source>
        <dbReference type="EMBL" id="KAH6867578.1"/>
    </source>
</evidence>
<dbReference type="EMBL" id="JAGPYM010000097">
    <property type="protein sequence ID" value="KAH6867578.1"/>
    <property type="molecule type" value="Genomic_DNA"/>
</dbReference>
<protein>
    <submittedName>
        <fullName evidence="1">Uncharacterized protein</fullName>
    </submittedName>
</protein>
<comment type="caution">
    <text evidence="1">The sequence shown here is derived from an EMBL/GenBank/DDBJ whole genome shotgun (WGS) entry which is preliminary data.</text>
</comment>
<sequence>MRHGDSSLLQGLALPGSLVWLTLYTSAVAALAGRVAGALNLFCVTAEACSERRAGHWWRWGPRRREMNESAALTGILEIESGDWARRKY</sequence>
<name>A0A9P8VMR3_9HYPO</name>
<gene>
    <name evidence="1" type="ORF">B0T10DRAFT_502311</name>
</gene>
<keyword evidence="2" id="KW-1185">Reference proteome</keyword>
<organism evidence="1 2">
    <name type="scientific">Thelonectria olida</name>
    <dbReference type="NCBI Taxonomy" id="1576542"/>
    <lineage>
        <taxon>Eukaryota</taxon>
        <taxon>Fungi</taxon>
        <taxon>Dikarya</taxon>
        <taxon>Ascomycota</taxon>
        <taxon>Pezizomycotina</taxon>
        <taxon>Sordariomycetes</taxon>
        <taxon>Hypocreomycetidae</taxon>
        <taxon>Hypocreales</taxon>
        <taxon>Nectriaceae</taxon>
        <taxon>Thelonectria</taxon>
    </lineage>
</organism>
<evidence type="ECO:0000313" key="2">
    <source>
        <dbReference type="Proteomes" id="UP000777438"/>
    </source>
</evidence>
<proteinExistence type="predicted"/>
<dbReference type="Proteomes" id="UP000777438">
    <property type="component" value="Unassembled WGS sequence"/>
</dbReference>
<reference evidence="1 2" key="1">
    <citation type="journal article" date="2021" name="Nat. Commun.">
        <title>Genetic determinants of endophytism in the Arabidopsis root mycobiome.</title>
        <authorList>
            <person name="Mesny F."/>
            <person name="Miyauchi S."/>
            <person name="Thiergart T."/>
            <person name="Pickel B."/>
            <person name="Atanasova L."/>
            <person name="Karlsson M."/>
            <person name="Huettel B."/>
            <person name="Barry K.W."/>
            <person name="Haridas S."/>
            <person name="Chen C."/>
            <person name="Bauer D."/>
            <person name="Andreopoulos W."/>
            <person name="Pangilinan J."/>
            <person name="LaButti K."/>
            <person name="Riley R."/>
            <person name="Lipzen A."/>
            <person name="Clum A."/>
            <person name="Drula E."/>
            <person name="Henrissat B."/>
            <person name="Kohler A."/>
            <person name="Grigoriev I.V."/>
            <person name="Martin F.M."/>
            <person name="Hacquard S."/>
        </authorList>
    </citation>
    <scope>NUCLEOTIDE SEQUENCE [LARGE SCALE GENOMIC DNA]</scope>
    <source>
        <strain evidence="1 2">MPI-CAGE-CH-0241</strain>
    </source>
</reference>